<accession>A0A6I4IGJ5</accession>
<dbReference type="EMBL" id="WQLW01000003">
    <property type="protein sequence ID" value="MVO08694.1"/>
    <property type="molecule type" value="Genomic_DNA"/>
</dbReference>
<dbReference type="RefSeq" id="WP_140997089.1">
    <property type="nucleotide sequence ID" value="NZ_VDCZ01000003.1"/>
</dbReference>
<dbReference type="PANTHER" id="PTHR33162">
    <property type="entry name" value="SEC-INDEPENDENT PROTEIN TRANSLOCASE PROTEIN TATA, CHLOROPLASTIC"/>
    <property type="match status" value="1"/>
</dbReference>
<dbReference type="SUPFAM" id="SSF58100">
    <property type="entry name" value="Bacterial hemolysins"/>
    <property type="match status" value="1"/>
</dbReference>
<reference evidence="10" key="1">
    <citation type="submission" date="2019-05" db="EMBL/GenBank/DDBJ databases">
        <title>Flavobacterium profundi sp. nov., isolated from a deep-sea seamount.</title>
        <authorList>
            <person name="Zhang D.-C."/>
        </authorList>
    </citation>
    <scope>NUCLEOTIDE SEQUENCE [LARGE SCALE GENOMIC DNA]</scope>
    <source>
        <strain evidence="10">TP390</strain>
    </source>
</reference>
<dbReference type="GO" id="GO:0015031">
    <property type="term" value="P:protein transport"/>
    <property type="evidence" value="ECO:0007669"/>
    <property type="project" value="UniProtKB-KW"/>
</dbReference>
<comment type="caution">
    <text evidence="9">The sequence shown here is derived from an EMBL/GenBank/DDBJ whole genome shotgun (WGS) entry which is preliminary data.</text>
</comment>
<keyword evidence="10" id="KW-1185">Reference proteome</keyword>
<keyword evidence="3 8" id="KW-0812">Transmembrane</keyword>
<sequence>MFGIGFSELLFVLVAVLMLFGSKEIPQMARFLGKTMAQLKNATNEIKNEIHNSAKHTGVDVNSFTGGISEEIRRAKEDISSAINPLKDMSSEIVDDINKPIQEVKEDIENLSGPIKRQF</sequence>
<evidence type="ECO:0000256" key="1">
    <source>
        <dbReference type="ARBA" id="ARBA00004167"/>
    </source>
</evidence>
<dbReference type="Proteomes" id="UP000431264">
    <property type="component" value="Unassembled WGS sequence"/>
</dbReference>
<evidence type="ECO:0000313" key="10">
    <source>
        <dbReference type="Proteomes" id="UP000431264"/>
    </source>
</evidence>
<dbReference type="OrthoDB" id="1525160at2"/>
<protein>
    <submittedName>
        <fullName evidence="9">Sec-independent protein translocase TatA</fullName>
    </submittedName>
</protein>
<dbReference type="PRINTS" id="PR01506">
    <property type="entry name" value="TATBPROTEIN"/>
</dbReference>
<keyword evidence="5 8" id="KW-1133">Transmembrane helix</keyword>
<evidence type="ECO:0000256" key="3">
    <source>
        <dbReference type="ARBA" id="ARBA00022692"/>
    </source>
</evidence>
<dbReference type="GO" id="GO:0016020">
    <property type="term" value="C:membrane"/>
    <property type="evidence" value="ECO:0007669"/>
    <property type="project" value="UniProtKB-SubCell"/>
</dbReference>
<keyword evidence="7 8" id="KW-0472">Membrane</keyword>
<keyword evidence="4" id="KW-0653">Protein transport</keyword>
<feature type="transmembrane region" description="Helical" evidence="8">
    <location>
        <begin position="6"/>
        <end position="22"/>
    </location>
</feature>
<organism evidence="9 10">
    <name type="scientific">Flavobacterium profundi</name>
    <dbReference type="NCBI Taxonomy" id="1774945"/>
    <lineage>
        <taxon>Bacteria</taxon>
        <taxon>Pseudomonadati</taxon>
        <taxon>Bacteroidota</taxon>
        <taxon>Flavobacteriia</taxon>
        <taxon>Flavobacteriales</taxon>
        <taxon>Flavobacteriaceae</taxon>
        <taxon>Flavobacterium</taxon>
    </lineage>
</organism>
<gene>
    <name evidence="9" type="ORF">GOQ30_05890</name>
</gene>
<dbReference type="PANTHER" id="PTHR33162:SF1">
    <property type="entry name" value="SEC-INDEPENDENT PROTEIN TRANSLOCASE PROTEIN TATA, CHLOROPLASTIC"/>
    <property type="match status" value="1"/>
</dbReference>
<name>A0A6I4IGJ5_9FLAO</name>
<comment type="subcellular location">
    <subcellularLocation>
        <location evidence="1">Membrane</location>
        <topology evidence="1">Single-pass membrane protein</topology>
    </subcellularLocation>
</comment>
<evidence type="ECO:0000256" key="8">
    <source>
        <dbReference type="SAM" id="Phobius"/>
    </source>
</evidence>
<dbReference type="Gene3D" id="1.20.5.3310">
    <property type="match status" value="1"/>
</dbReference>
<proteinExistence type="predicted"/>
<evidence type="ECO:0000313" key="9">
    <source>
        <dbReference type="EMBL" id="MVO08694.1"/>
    </source>
</evidence>
<evidence type="ECO:0000256" key="2">
    <source>
        <dbReference type="ARBA" id="ARBA00022448"/>
    </source>
</evidence>
<keyword evidence="2" id="KW-0813">Transport</keyword>
<dbReference type="AlphaFoldDB" id="A0A6I4IGJ5"/>
<evidence type="ECO:0000256" key="6">
    <source>
        <dbReference type="ARBA" id="ARBA00023010"/>
    </source>
</evidence>
<keyword evidence="6" id="KW-0811">Translocation</keyword>
<dbReference type="Pfam" id="PF02416">
    <property type="entry name" value="TatA_B_E"/>
    <property type="match status" value="1"/>
</dbReference>
<dbReference type="InterPro" id="IPR003369">
    <property type="entry name" value="TatA/B/E"/>
</dbReference>
<evidence type="ECO:0000256" key="7">
    <source>
        <dbReference type="ARBA" id="ARBA00023136"/>
    </source>
</evidence>
<evidence type="ECO:0000256" key="4">
    <source>
        <dbReference type="ARBA" id="ARBA00022927"/>
    </source>
</evidence>
<evidence type="ECO:0000256" key="5">
    <source>
        <dbReference type="ARBA" id="ARBA00022989"/>
    </source>
</evidence>